<dbReference type="Proteomes" id="UP000254437">
    <property type="component" value="Unassembled WGS sequence"/>
</dbReference>
<protein>
    <submittedName>
        <fullName evidence="1">Uncharacterized protein</fullName>
    </submittedName>
</protein>
<organism evidence="1 2">
    <name type="scientific">Moraxella lacunata</name>
    <dbReference type="NCBI Taxonomy" id="477"/>
    <lineage>
        <taxon>Bacteria</taxon>
        <taxon>Pseudomonadati</taxon>
        <taxon>Pseudomonadota</taxon>
        <taxon>Gammaproteobacteria</taxon>
        <taxon>Moraxellales</taxon>
        <taxon>Moraxellaceae</taxon>
        <taxon>Moraxella</taxon>
    </lineage>
</organism>
<accession>A0A378TT57</accession>
<evidence type="ECO:0000313" key="2">
    <source>
        <dbReference type="Proteomes" id="UP000254437"/>
    </source>
</evidence>
<evidence type="ECO:0000313" key="1">
    <source>
        <dbReference type="EMBL" id="STZ63946.1"/>
    </source>
</evidence>
<gene>
    <name evidence="1" type="ORF">NCTC10359_02389</name>
</gene>
<dbReference type="AlphaFoldDB" id="A0A378TT57"/>
<name>A0A378TT57_MORLA</name>
<sequence>MIENAGGLLAPYVKKPLTIDEMNDGINHHFSQMNKAEL</sequence>
<dbReference type="EMBL" id="UGQU01000003">
    <property type="protein sequence ID" value="STZ63946.1"/>
    <property type="molecule type" value="Genomic_DNA"/>
</dbReference>
<proteinExistence type="predicted"/>
<reference evidence="1 2" key="1">
    <citation type="submission" date="2018-06" db="EMBL/GenBank/DDBJ databases">
        <authorList>
            <consortium name="Pathogen Informatics"/>
            <person name="Doyle S."/>
        </authorList>
    </citation>
    <scope>NUCLEOTIDE SEQUENCE [LARGE SCALE GENOMIC DNA]</scope>
    <source>
        <strain evidence="1 2">NCTC10359</strain>
    </source>
</reference>